<evidence type="ECO:0000313" key="3">
    <source>
        <dbReference type="Proteomes" id="UP001221150"/>
    </source>
</evidence>
<feature type="transmembrane region" description="Helical" evidence="1">
    <location>
        <begin position="44"/>
        <end position="65"/>
    </location>
</feature>
<protein>
    <submittedName>
        <fullName evidence="2">Uncharacterized protein</fullName>
    </submittedName>
</protein>
<keyword evidence="1" id="KW-1133">Transmembrane helix</keyword>
<gene>
    <name evidence="2" type="ORF">P3H78_18350</name>
</gene>
<keyword evidence="3" id="KW-1185">Reference proteome</keyword>
<feature type="transmembrane region" description="Helical" evidence="1">
    <location>
        <begin position="184"/>
        <end position="207"/>
    </location>
</feature>
<evidence type="ECO:0000313" key="2">
    <source>
        <dbReference type="EMBL" id="MDF3300547.1"/>
    </source>
</evidence>
<dbReference type="EMBL" id="JARJBB010000008">
    <property type="protein sequence ID" value="MDF3300547.1"/>
    <property type="molecule type" value="Genomic_DNA"/>
</dbReference>
<dbReference type="Proteomes" id="UP001221150">
    <property type="component" value="Unassembled WGS sequence"/>
</dbReference>
<organism evidence="2 3">
    <name type="scientific">Streptomyces tropicalis</name>
    <dbReference type="NCBI Taxonomy" id="3034234"/>
    <lineage>
        <taxon>Bacteria</taxon>
        <taxon>Bacillati</taxon>
        <taxon>Actinomycetota</taxon>
        <taxon>Actinomycetes</taxon>
        <taxon>Kitasatosporales</taxon>
        <taxon>Streptomycetaceae</taxon>
        <taxon>Streptomyces</taxon>
    </lineage>
</organism>
<keyword evidence="1" id="KW-0812">Transmembrane</keyword>
<sequence>MPAVAGRDHTWREWLETPVRWAGAATGLAVNALVPFDSESDVDLLYEFAAFGLCVMLGALAADVVAHRRPGRLRVASTTPRRIRDFVPHGLTAGVAGQAVVLVALLVVAVSTASPDDAGHSGRALSVTCPEGDQLLSPWPGPYYAWPILGGLMLGTAACALILRRITARSGSDDQRHAGARAAIGAWGVVVCAPLFAVSVNMGVVVLSLACAGGMKIAVLWGLVIAALISAVTAGHCLCVALLPQVYLKARP</sequence>
<proteinExistence type="predicted"/>
<comment type="caution">
    <text evidence="2">The sequence shown here is derived from an EMBL/GenBank/DDBJ whole genome shotgun (WGS) entry which is preliminary data.</text>
</comment>
<feature type="transmembrane region" description="Helical" evidence="1">
    <location>
        <begin position="86"/>
        <end position="110"/>
    </location>
</feature>
<reference evidence="2 3" key="1">
    <citation type="submission" date="2023-03" db="EMBL/GenBank/DDBJ databases">
        <title>Draft genome sequence of Streptomyces sp. K1PA1 isolated from peat swamp forest in Thailand.</title>
        <authorList>
            <person name="Klaysubun C."/>
            <person name="Duangmal K."/>
        </authorList>
    </citation>
    <scope>NUCLEOTIDE SEQUENCE [LARGE SCALE GENOMIC DNA]</scope>
    <source>
        <strain evidence="2 3">K1PA1</strain>
    </source>
</reference>
<accession>A0ABT6A7Y0</accession>
<name>A0ABT6A7Y0_9ACTN</name>
<feature type="transmembrane region" description="Helical" evidence="1">
    <location>
        <begin position="143"/>
        <end position="163"/>
    </location>
</feature>
<feature type="transmembrane region" description="Helical" evidence="1">
    <location>
        <begin position="219"/>
        <end position="243"/>
    </location>
</feature>
<evidence type="ECO:0000256" key="1">
    <source>
        <dbReference type="SAM" id="Phobius"/>
    </source>
</evidence>
<dbReference type="RefSeq" id="WP_276110090.1">
    <property type="nucleotide sequence ID" value="NZ_JARJBB010000008.1"/>
</dbReference>
<keyword evidence="1" id="KW-0472">Membrane</keyword>